<dbReference type="FunFam" id="3.40.390.10:FF:000009">
    <property type="entry name" value="Oligopeptidase A"/>
    <property type="match status" value="1"/>
</dbReference>
<dbReference type="SUPFAM" id="SSF55486">
    <property type="entry name" value="Metalloproteases ('zincins'), catalytic domain"/>
    <property type="match status" value="1"/>
</dbReference>
<dbReference type="GO" id="GO:0004222">
    <property type="term" value="F:metalloendopeptidase activity"/>
    <property type="evidence" value="ECO:0007669"/>
    <property type="project" value="InterPro"/>
</dbReference>
<keyword evidence="18" id="KW-1185">Reference proteome</keyword>
<dbReference type="PANTHER" id="PTHR43660">
    <property type="entry name" value="DIPEPTIDYL CARBOXYPEPTIDASE"/>
    <property type="match status" value="1"/>
</dbReference>
<comment type="function">
    <text evidence="11">Removes dipeptides from the C-termini of N-blocked tripeptides, tetrapeptides and larger peptides.</text>
</comment>
<evidence type="ECO:0000256" key="9">
    <source>
        <dbReference type="ARBA" id="ARBA00023049"/>
    </source>
</evidence>
<evidence type="ECO:0000256" key="12">
    <source>
        <dbReference type="ARBA" id="ARBA00066668"/>
    </source>
</evidence>
<evidence type="ECO:0000256" key="15">
    <source>
        <dbReference type="RuleBase" id="RU003435"/>
    </source>
</evidence>
<dbReference type="EMBL" id="CP000783">
    <property type="protein sequence ID" value="ABU77013.1"/>
    <property type="molecule type" value="Genomic_DNA"/>
</dbReference>
<dbReference type="NCBIfam" id="NF007624">
    <property type="entry name" value="PRK10280.1"/>
    <property type="match status" value="1"/>
</dbReference>
<dbReference type="CDD" id="cd06456">
    <property type="entry name" value="M3A_DCP"/>
    <property type="match status" value="1"/>
</dbReference>
<accession>A7MLC4</accession>
<dbReference type="InterPro" id="IPR034005">
    <property type="entry name" value="M3A_DCP"/>
</dbReference>
<evidence type="ECO:0000256" key="11">
    <source>
        <dbReference type="ARBA" id="ARBA00054529"/>
    </source>
</evidence>
<sequence length="709" mass="79563">MGCGSKPLPFAARLHKLCFYHHAFAEILMPVTTPFSSASTLPYEAPPFDAITDNDYRPAFDEAVRQKRAEVEAIAADPAAPTFENTYLALERSGAMLARVTRVFFAMTSAHTNDYLQTLDEEFSTELAALSDDIHFNETLFARLNTVYEQRDALGLDEESRRLVEVVWQQFMLAGATLGAEQKAQLKALNREAAQLTSQFNQRLLAADKAGGLLVSSREALAGLGEAEVAAAAQAAREKGQEGRWLIALLNTTQQPALQSLERRETREALFKAGWHRTEKGDANDTRALVLRLAQLRAQQAAQLGFKDFASWTIADQMAKTPEAALRFMRDIVPAATARANRELADIQQVIDRENGGFQAEAWDWAFYAEQVRREKYALDDAQIKPYFELDNVLIHGVFYAASTLFGLRFQERTDIPVYHPDVRVWEIFDKDGSGLALFYGDFFARDSKSGGAWMGNFVDQSTLTGHRPVIYNVCNYLKPAAGQPALISWDDVITLFHEFGHTLHGLFASQRYATLSGTNTPRDFVEFPSQINEHWASHPDVFANFARHYQTGEPMPDALREKLFRAARFNKGYDMTELLAAALLDQHWHSLTPQSTPEDVAAFEAAALSQEHIALRAVPPRYRSSYFAHIFGGGYAAGYYAYLWTQMLADDGYQWFVEQGGLNAQNGARFRDAILSRGNSRDLEALWLAWRGHAPRIEPMLENRGLTE</sequence>
<dbReference type="GO" id="GO:0005829">
    <property type="term" value="C:cytosol"/>
    <property type="evidence" value="ECO:0007669"/>
    <property type="project" value="TreeGrafter"/>
</dbReference>
<evidence type="ECO:0000256" key="13">
    <source>
        <dbReference type="ARBA" id="ARBA00070755"/>
    </source>
</evidence>
<dbReference type="InterPro" id="IPR001567">
    <property type="entry name" value="Pept_M3A_M3B_dom"/>
</dbReference>
<dbReference type="InterPro" id="IPR045090">
    <property type="entry name" value="Pept_M3A_M3B"/>
</dbReference>
<dbReference type="Gene3D" id="1.10.1370.40">
    <property type="match status" value="3"/>
</dbReference>
<evidence type="ECO:0000256" key="1">
    <source>
        <dbReference type="ARBA" id="ARBA00004496"/>
    </source>
</evidence>
<feature type="domain" description="Peptidase M3A/M3B catalytic" evidence="16">
    <location>
        <begin position="258"/>
        <end position="706"/>
    </location>
</feature>
<keyword evidence="8 15" id="KW-0862">Zinc</keyword>
<evidence type="ECO:0000256" key="3">
    <source>
        <dbReference type="ARBA" id="ARBA00022490"/>
    </source>
</evidence>
<dbReference type="GO" id="GO:0006508">
    <property type="term" value="P:proteolysis"/>
    <property type="evidence" value="ECO:0007669"/>
    <property type="project" value="UniProtKB-KW"/>
</dbReference>
<evidence type="ECO:0000313" key="17">
    <source>
        <dbReference type="EMBL" id="ABU77013.1"/>
    </source>
</evidence>
<comment type="similarity">
    <text evidence="2 15">Belongs to the peptidase M3 family.</text>
</comment>
<keyword evidence="6 15" id="KW-0479">Metal-binding</keyword>
<reference evidence="17 18" key="1">
    <citation type="journal article" date="2010" name="PLoS ONE">
        <title>Genome sequence of Cronobacter sakazakii BAA-894 and comparative genomic hybridization analysis with other Cronobacter species.</title>
        <authorList>
            <person name="Kucerova E."/>
            <person name="Clifton S.W."/>
            <person name="Xia X.Q."/>
            <person name="Long F."/>
            <person name="Porwollik S."/>
            <person name="Fulton L."/>
            <person name="Fronick C."/>
            <person name="Minx P."/>
            <person name="Kyung K."/>
            <person name="Warren W."/>
            <person name="Fulton R."/>
            <person name="Feng D."/>
            <person name="Wollam A."/>
            <person name="Shah N."/>
            <person name="Bhonagiri V."/>
            <person name="Nash W.E."/>
            <person name="Hallsworth-Pepin K."/>
            <person name="Wilson R.K."/>
            <person name="McClelland M."/>
            <person name="Forsythe S.J."/>
        </authorList>
    </citation>
    <scope>NUCLEOTIDE SEQUENCE [LARGE SCALE GENOMIC DNA]</scope>
    <source>
        <strain evidence="17 18">ATCC BAA-894</strain>
    </source>
</reference>
<evidence type="ECO:0000256" key="5">
    <source>
        <dbReference type="ARBA" id="ARBA00022670"/>
    </source>
</evidence>
<dbReference type="GO" id="GO:0008241">
    <property type="term" value="F:peptidyl-dipeptidase activity"/>
    <property type="evidence" value="ECO:0007669"/>
    <property type="project" value="UniProtKB-EC"/>
</dbReference>
<evidence type="ECO:0000256" key="6">
    <source>
        <dbReference type="ARBA" id="ARBA00022723"/>
    </source>
</evidence>
<organism evidence="17 18">
    <name type="scientific">Cronobacter sakazakii (strain ATCC BAA-894)</name>
    <name type="common">Enterobacter sakazakii</name>
    <dbReference type="NCBI Taxonomy" id="290339"/>
    <lineage>
        <taxon>Bacteria</taxon>
        <taxon>Pseudomonadati</taxon>
        <taxon>Pseudomonadota</taxon>
        <taxon>Gammaproteobacteria</taxon>
        <taxon>Enterobacterales</taxon>
        <taxon>Enterobacteriaceae</taxon>
        <taxon>Cronobacter</taxon>
    </lineage>
</organism>
<evidence type="ECO:0000256" key="10">
    <source>
        <dbReference type="ARBA" id="ARBA00052506"/>
    </source>
</evidence>
<keyword evidence="7 15" id="KW-0378">Hydrolase</keyword>
<comment type="cofactor">
    <cofactor evidence="15">
        <name>Zn(2+)</name>
        <dbReference type="ChEBI" id="CHEBI:29105"/>
    </cofactor>
    <text evidence="15">Binds 1 zinc ion.</text>
</comment>
<keyword evidence="3" id="KW-0963">Cytoplasm</keyword>
<dbReference type="Pfam" id="PF01432">
    <property type="entry name" value="Peptidase_M3"/>
    <property type="match status" value="1"/>
</dbReference>
<evidence type="ECO:0000313" key="18">
    <source>
        <dbReference type="Proteomes" id="UP000000260"/>
    </source>
</evidence>
<keyword evidence="4" id="KW-0121">Carboxypeptidase</keyword>
<evidence type="ECO:0000256" key="4">
    <source>
        <dbReference type="ARBA" id="ARBA00022645"/>
    </source>
</evidence>
<dbReference type="MEROPS" id="M03.005"/>
<gene>
    <name evidence="17" type="ordered locus">ESA_01759</name>
</gene>
<evidence type="ECO:0000256" key="14">
    <source>
        <dbReference type="ARBA" id="ARBA00075608"/>
    </source>
</evidence>
<protein>
    <recommendedName>
        <fullName evidence="13">Dipeptidyl carboxypeptidase</fullName>
        <ecNumber evidence="12">3.4.15.5</ecNumber>
    </recommendedName>
    <alternativeName>
        <fullName evidence="14">Peptidyl-dipeptidase Dcp</fullName>
    </alternativeName>
</protein>
<keyword evidence="9 15" id="KW-0482">Metalloprotease</keyword>
<dbReference type="GO" id="GO:0004180">
    <property type="term" value="F:carboxypeptidase activity"/>
    <property type="evidence" value="ECO:0007669"/>
    <property type="project" value="UniProtKB-KW"/>
</dbReference>
<dbReference type="PANTHER" id="PTHR43660:SF1">
    <property type="entry name" value="DIPEPTIDYL CARBOXYPEPTIDASE"/>
    <property type="match status" value="1"/>
</dbReference>
<dbReference type="FunFam" id="1.10.1370.40:FF:000001">
    <property type="entry name" value="Dipeptidyl carboxypeptidase II"/>
    <property type="match status" value="1"/>
</dbReference>
<name>A7MLC4_CROS8</name>
<comment type="catalytic activity">
    <reaction evidence="10">
        <text>Hydrolysis of unblocked, C-terminal dipeptides from oligopeptides, with broad specificity. Does not hydrolyze bonds in which P1' is Pro, or both P1 and P1' are Gly.</text>
        <dbReference type="EC" id="3.4.15.5"/>
    </reaction>
</comment>
<dbReference type="HOGENOM" id="CLU_001805_4_0_6"/>
<evidence type="ECO:0000256" key="8">
    <source>
        <dbReference type="ARBA" id="ARBA00022833"/>
    </source>
</evidence>
<proteinExistence type="inferred from homology"/>
<comment type="subcellular location">
    <subcellularLocation>
        <location evidence="1">Cytoplasm</location>
    </subcellularLocation>
</comment>
<keyword evidence="5 15" id="KW-0645">Protease</keyword>
<dbReference type="GO" id="GO:0046872">
    <property type="term" value="F:metal ion binding"/>
    <property type="evidence" value="ECO:0007669"/>
    <property type="project" value="UniProtKB-UniRule"/>
</dbReference>
<evidence type="ECO:0000259" key="16">
    <source>
        <dbReference type="Pfam" id="PF01432"/>
    </source>
</evidence>
<dbReference type="EC" id="3.4.15.5" evidence="12"/>
<dbReference type="Proteomes" id="UP000000260">
    <property type="component" value="Chromosome"/>
</dbReference>
<evidence type="ECO:0000256" key="7">
    <source>
        <dbReference type="ARBA" id="ARBA00022801"/>
    </source>
</evidence>
<dbReference type="AlphaFoldDB" id="A7MLC4"/>
<dbReference type="KEGG" id="esa:ESA_01759"/>
<evidence type="ECO:0000256" key="2">
    <source>
        <dbReference type="ARBA" id="ARBA00006040"/>
    </source>
</evidence>